<dbReference type="InterPro" id="IPR023187">
    <property type="entry name" value="Tscrpt_reg_MarR-type_CS"/>
</dbReference>
<keyword evidence="3" id="KW-0804">Transcription</keyword>
<dbReference type="InterPro" id="IPR039422">
    <property type="entry name" value="MarR/SlyA-like"/>
</dbReference>
<gene>
    <name evidence="5" type="ORF">EII34_02335</name>
</gene>
<dbReference type="GO" id="GO:0003677">
    <property type="term" value="F:DNA binding"/>
    <property type="evidence" value="ECO:0007669"/>
    <property type="project" value="UniProtKB-KW"/>
</dbReference>
<evidence type="ECO:0000259" key="4">
    <source>
        <dbReference type="PROSITE" id="PS50995"/>
    </source>
</evidence>
<organism evidence="5 6">
    <name type="scientific">Arachnia propionica</name>
    <dbReference type="NCBI Taxonomy" id="1750"/>
    <lineage>
        <taxon>Bacteria</taxon>
        <taxon>Bacillati</taxon>
        <taxon>Actinomycetota</taxon>
        <taxon>Actinomycetes</taxon>
        <taxon>Propionibacteriales</taxon>
        <taxon>Propionibacteriaceae</taxon>
        <taxon>Arachnia</taxon>
    </lineage>
</organism>
<dbReference type="SUPFAM" id="SSF46785">
    <property type="entry name" value="Winged helix' DNA-binding domain"/>
    <property type="match status" value="1"/>
</dbReference>
<evidence type="ECO:0000313" key="5">
    <source>
        <dbReference type="EMBL" id="RRD07343.1"/>
    </source>
</evidence>
<dbReference type="Proteomes" id="UP000280819">
    <property type="component" value="Unassembled WGS sequence"/>
</dbReference>
<dbReference type="GO" id="GO:0003700">
    <property type="term" value="F:DNA-binding transcription factor activity"/>
    <property type="evidence" value="ECO:0007669"/>
    <property type="project" value="InterPro"/>
</dbReference>
<evidence type="ECO:0000256" key="1">
    <source>
        <dbReference type="ARBA" id="ARBA00023015"/>
    </source>
</evidence>
<dbReference type="EMBL" id="RQZG01000001">
    <property type="protein sequence ID" value="RRD07343.1"/>
    <property type="molecule type" value="Genomic_DNA"/>
</dbReference>
<evidence type="ECO:0000256" key="2">
    <source>
        <dbReference type="ARBA" id="ARBA00023125"/>
    </source>
</evidence>
<reference evidence="5 6" key="1">
    <citation type="submission" date="2018-11" db="EMBL/GenBank/DDBJ databases">
        <title>Genomes From Bacteria Associated with the Canine Oral Cavity: a Test Case for Automated Genome-Based Taxonomic Assignment.</title>
        <authorList>
            <person name="Coil D.A."/>
            <person name="Jospin G."/>
            <person name="Darling A.E."/>
            <person name="Wallis C."/>
            <person name="Davis I.J."/>
            <person name="Harris S."/>
            <person name="Eisen J.A."/>
            <person name="Holcombe L.J."/>
            <person name="O'Flynn C."/>
        </authorList>
    </citation>
    <scope>NUCLEOTIDE SEQUENCE [LARGE SCALE GENOMIC DNA]</scope>
    <source>
        <strain evidence="5 6">OH887_COT-365</strain>
    </source>
</reference>
<dbReference type="PROSITE" id="PS50995">
    <property type="entry name" value="HTH_MARR_2"/>
    <property type="match status" value="1"/>
</dbReference>
<dbReference type="GO" id="GO:0006950">
    <property type="term" value="P:response to stress"/>
    <property type="evidence" value="ECO:0007669"/>
    <property type="project" value="TreeGrafter"/>
</dbReference>
<dbReference type="AlphaFoldDB" id="A0A3P1TFK2"/>
<dbReference type="InterPro" id="IPR036388">
    <property type="entry name" value="WH-like_DNA-bd_sf"/>
</dbReference>
<dbReference type="PANTHER" id="PTHR33164">
    <property type="entry name" value="TRANSCRIPTIONAL REGULATOR, MARR FAMILY"/>
    <property type="match status" value="1"/>
</dbReference>
<keyword evidence="1" id="KW-0805">Transcription regulation</keyword>
<dbReference type="PROSITE" id="PS01117">
    <property type="entry name" value="HTH_MARR_1"/>
    <property type="match status" value="1"/>
</dbReference>
<accession>A0A3P1TFK2</accession>
<name>A0A3P1TFK2_9ACTN</name>
<dbReference type="Pfam" id="PF12802">
    <property type="entry name" value="MarR_2"/>
    <property type="match status" value="1"/>
</dbReference>
<dbReference type="Gene3D" id="1.10.10.10">
    <property type="entry name" value="Winged helix-like DNA-binding domain superfamily/Winged helix DNA-binding domain"/>
    <property type="match status" value="1"/>
</dbReference>
<dbReference type="InterPro" id="IPR036390">
    <property type="entry name" value="WH_DNA-bd_sf"/>
</dbReference>
<keyword evidence="2" id="KW-0238">DNA-binding</keyword>
<evidence type="ECO:0000256" key="3">
    <source>
        <dbReference type="ARBA" id="ARBA00023163"/>
    </source>
</evidence>
<comment type="caution">
    <text evidence="5">The sequence shown here is derived from an EMBL/GenBank/DDBJ whole genome shotgun (WGS) entry which is preliminary data.</text>
</comment>
<dbReference type="SMART" id="SM00347">
    <property type="entry name" value="HTH_MARR"/>
    <property type="match status" value="1"/>
</dbReference>
<sequence length="146" mass="15841">MSALEDSWALVTATVGAVELGLGRWLASNHSLVLSDYRALTVLTRSPDRELRISELANRLGLKQSSATRLVERLEDKGLVFRDACPEDGRGVYAVVTPQGIALTEELRTGYDEKLTELLTEHASSAPGATREAIRGAFHTAGDQFS</sequence>
<dbReference type="InterPro" id="IPR000835">
    <property type="entry name" value="HTH_MarR-typ"/>
</dbReference>
<proteinExistence type="predicted"/>
<feature type="domain" description="HTH marR-type" evidence="4">
    <location>
        <begin position="1"/>
        <end position="143"/>
    </location>
</feature>
<dbReference type="PRINTS" id="PR00598">
    <property type="entry name" value="HTHMARR"/>
</dbReference>
<dbReference type="RefSeq" id="WP_124842467.1">
    <property type="nucleotide sequence ID" value="NZ_RQZG01000001.1"/>
</dbReference>
<protein>
    <submittedName>
        <fullName evidence="5">MarR family transcriptional regulator</fullName>
    </submittedName>
</protein>
<dbReference type="PANTHER" id="PTHR33164:SF99">
    <property type="entry name" value="MARR FAMILY REGULATORY PROTEIN"/>
    <property type="match status" value="1"/>
</dbReference>
<dbReference type="OrthoDB" id="5195026at2"/>
<evidence type="ECO:0000313" key="6">
    <source>
        <dbReference type="Proteomes" id="UP000280819"/>
    </source>
</evidence>